<reference evidence="2" key="3">
    <citation type="submission" date="2025-09" db="UniProtKB">
        <authorList>
            <consortium name="Ensembl"/>
        </authorList>
    </citation>
    <scope>IDENTIFICATION</scope>
</reference>
<feature type="compositionally biased region" description="Basic residues" evidence="1">
    <location>
        <begin position="1"/>
        <end position="15"/>
    </location>
</feature>
<feature type="region of interest" description="Disordered" evidence="1">
    <location>
        <begin position="74"/>
        <end position="151"/>
    </location>
</feature>
<reference evidence="3" key="1">
    <citation type="submission" date="2003-08" db="EMBL/GenBank/DDBJ databases">
        <authorList>
            <person name="Birren B."/>
            <person name="Nusbaum C."/>
            <person name="Abebe A."/>
            <person name="Abouelleil A."/>
            <person name="Adekoya E."/>
            <person name="Ait-zahra M."/>
            <person name="Allen N."/>
            <person name="Allen T."/>
            <person name="An P."/>
            <person name="Anderson M."/>
            <person name="Anderson S."/>
            <person name="Arachchi H."/>
            <person name="Armbruster J."/>
            <person name="Bachantsang P."/>
            <person name="Baldwin J."/>
            <person name="Barry A."/>
            <person name="Bayul T."/>
            <person name="Blitshsteyn B."/>
            <person name="Bloom T."/>
            <person name="Blye J."/>
            <person name="Boguslavskiy L."/>
            <person name="Borowsky M."/>
            <person name="Boukhgalter B."/>
            <person name="Brunache A."/>
            <person name="Butler J."/>
            <person name="Calixte N."/>
            <person name="Calvo S."/>
            <person name="Camarata J."/>
            <person name="Campo K."/>
            <person name="Chang J."/>
            <person name="Cheshatsang Y."/>
            <person name="Citroen M."/>
            <person name="Collymore A."/>
            <person name="Considine T."/>
            <person name="Cook A."/>
            <person name="Cooke P."/>
            <person name="Corum B."/>
            <person name="Cuomo C."/>
            <person name="David R."/>
            <person name="Dawoe T."/>
            <person name="Degray S."/>
            <person name="Dodge S."/>
            <person name="Dooley K."/>
            <person name="Dorje P."/>
            <person name="Dorjee K."/>
            <person name="Dorris L."/>
            <person name="Duffey N."/>
            <person name="Dupes A."/>
            <person name="Elkins T."/>
            <person name="Engels R."/>
            <person name="Erickson J."/>
            <person name="Farina A."/>
            <person name="Faro S."/>
            <person name="Ferreira P."/>
            <person name="Fischer H."/>
            <person name="Fitzgerald M."/>
            <person name="Foley K."/>
            <person name="Gage D."/>
            <person name="Galagan J."/>
            <person name="Gearin G."/>
            <person name="Gnerre S."/>
            <person name="Gnirke A."/>
            <person name="Goyette A."/>
            <person name="Graham J."/>
            <person name="Grandbois E."/>
            <person name="Gyaltsen K."/>
            <person name="Hafez N."/>
            <person name="Hagopian D."/>
            <person name="Hagos B."/>
            <person name="Hall J."/>
            <person name="Hatcher B."/>
            <person name="Heller A."/>
            <person name="Higgins H."/>
            <person name="Honan T."/>
            <person name="Horn A."/>
            <person name="Houde N."/>
            <person name="Hughes L."/>
            <person name="Hulme W."/>
            <person name="Husby E."/>
            <person name="Iliev I."/>
            <person name="Jaffe D."/>
            <person name="Jones C."/>
            <person name="Kamal M."/>
            <person name="Kamat A."/>
            <person name="Kamvysselis M."/>
            <person name="Karlsson E."/>
            <person name="Kells C."/>
            <person name="Kieu A."/>
            <person name="Kisner P."/>
            <person name="Kodira C."/>
            <person name="Kulbokas E."/>
            <person name="Labutti K."/>
            <person name="Lama D."/>
            <person name="Landers T."/>
            <person name="Leger J."/>
            <person name="Levine S."/>
            <person name="Lewis D."/>
            <person name="Lewis T."/>
            <person name="Lindblad-toh K."/>
            <person name="Liu X."/>
            <person name="Lokyitsang T."/>
            <person name="Lokyitsang Y."/>
            <person name="Lucien O."/>
            <person name="Lui A."/>
            <person name="Ma L.J."/>
            <person name="Mabbitt R."/>
            <person name="Macdonald J."/>
            <person name="Maclean C."/>
            <person name="Major J."/>
            <person name="Manning J."/>
            <person name="Marabella R."/>
            <person name="Maru K."/>
            <person name="Matthews C."/>
            <person name="Mauceli E."/>
            <person name="Mccarthy M."/>
            <person name="Mcdonough S."/>
            <person name="Mcghee T."/>
            <person name="Meldrim J."/>
            <person name="Meneus L."/>
            <person name="Mesirov J."/>
            <person name="Mihalev A."/>
            <person name="Mihova T."/>
            <person name="Mikkelsen T."/>
            <person name="Mlenga V."/>
            <person name="Moru K."/>
            <person name="Mozes J."/>
            <person name="Mulrain L."/>
            <person name="Munson G."/>
            <person name="Naylor J."/>
            <person name="Newes C."/>
            <person name="Nguyen C."/>
            <person name="Nguyen N."/>
            <person name="Nguyen T."/>
            <person name="Nicol R."/>
            <person name="Nielsen C."/>
            <person name="Nizzari M."/>
            <person name="Norbu C."/>
            <person name="Norbu N."/>
            <person name="O'donnell P."/>
            <person name="Okoawo O."/>
            <person name="O'leary S."/>
            <person name="Omotosho B."/>
            <person name="O'neill K."/>
            <person name="Osman S."/>
            <person name="Parker S."/>
            <person name="Perrin D."/>
            <person name="Phunkhang P."/>
            <person name="Piqani B."/>
            <person name="Purcell S."/>
            <person name="Rachupka T."/>
            <person name="Ramasamy U."/>
            <person name="Rameau R."/>
            <person name="Ray V."/>
            <person name="Raymond C."/>
            <person name="Retta R."/>
            <person name="Richardson S."/>
            <person name="Rise C."/>
            <person name="Rodriguez J."/>
            <person name="Rogers J."/>
            <person name="Rogov P."/>
            <person name="Rutman M."/>
            <person name="Schupbach R."/>
            <person name="Seaman C."/>
            <person name="Settipalli S."/>
            <person name="Sharpe T."/>
            <person name="Sheridan J."/>
            <person name="Sherpa N."/>
            <person name="Shi J."/>
            <person name="Smirnov S."/>
            <person name="Smith C."/>
            <person name="Sougnez C."/>
            <person name="Spencer B."/>
            <person name="Stalker J."/>
            <person name="Stange-thomann N."/>
            <person name="Stavropoulos S."/>
            <person name="Stetson K."/>
            <person name="Stone C."/>
            <person name="Stone S."/>
            <person name="Stubbs M."/>
            <person name="Talamas J."/>
            <person name="Tchuinga P."/>
            <person name="Tenzing P."/>
            <person name="Tesfaye S."/>
            <person name="Theodore J."/>
            <person name="Thoulutsang Y."/>
            <person name="Topham K."/>
            <person name="Towey S."/>
            <person name="Tsamla T."/>
            <person name="Tsomo N."/>
            <person name="Vallee D."/>
            <person name="Vassiliev H."/>
            <person name="Venkataraman V."/>
            <person name="Vinson J."/>
            <person name="Vo A."/>
            <person name="Wade C."/>
            <person name="Wang S."/>
            <person name="Wangchuk T."/>
            <person name="Wangdi T."/>
            <person name="Whittaker C."/>
            <person name="Wilkinson J."/>
            <person name="Wu Y."/>
            <person name="Wyman D."/>
            <person name="Yadav S."/>
            <person name="Yang S."/>
            <person name="Yang X."/>
            <person name="Yeager S."/>
            <person name="Yee E."/>
            <person name="Young G."/>
            <person name="Zainoun J."/>
            <person name="Zembeck L."/>
            <person name="Zimmer A."/>
            <person name="Zody M."/>
            <person name="Lander E."/>
        </authorList>
    </citation>
    <scope>NUCLEOTIDE SEQUENCE [LARGE SCALE GENOMIC DNA]</scope>
</reference>
<accession>H2ZHE3</accession>
<name>H2ZHE3_CIOSA</name>
<organism evidence="2 3">
    <name type="scientific">Ciona savignyi</name>
    <name type="common">Pacific transparent sea squirt</name>
    <dbReference type="NCBI Taxonomy" id="51511"/>
    <lineage>
        <taxon>Eukaryota</taxon>
        <taxon>Metazoa</taxon>
        <taxon>Chordata</taxon>
        <taxon>Tunicata</taxon>
        <taxon>Ascidiacea</taxon>
        <taxon>Phlebobranchia</taxon>
        <taxon>Cionidae</taxon>
        <taxon>Ciona</taxon>
    </lineage>
</organism>
<dbReference type="Ensembl" id="ENSCSAVT00000017192.1">
    <property type="protein sequence ID" value="ENSCSAVP00000017009.1"/>
    <property type="gene ID" value="ENSCSAVG00000010006.1"/>
</dbReference>
<dbReference type="HOGENOM" id="CLU_1735533_0_0_1"/>
<evidence type="ECO:0000313" key="2">
    <source>
        <dbReference type="Ensembl" id="ENSCSAVP00000017009.1"/>
    </source>
</evidence>
<reference evidence="2" key="2">
    <citation type="submission" date="2025-08" db="UniProtKB">
        <authorList>
            <consortium name="Ensembl"/>
        </authorList>
    </citation>
    <scope>IDENTIFICATION</scope>
</reference>
<protein>
    <submittedName>
        <fullName evidence="2">Uncharacterized protein</fullName>
    </submittedName>
</protein>
<sequence>MKKTMPKLKRQRKRKLDSTLNKSVSTYGRIPIRIISPNINWMKATEEGEKSRCSTAKGLFSDSDGSVIINSSMVPKNQEYETRPKKLKRSFPKRSTQAKKPKKLQKENVQVKNAAVSVAIAKENEPNNELSNDTEKNKCIKHSSLADSPHY</sequence>
<keyword evidence="3" id="KW-1185">Reference proteome</keyword>
<evidence type="ECO:0000313" key="3">
    <source>
        <dbReference type="Proteomes" id="UP000007875"/>
    </source>
</evidence>
<feature type="region of interest" description="Disordered" evidence="1">
    <location>
        <begin position="1"/>
        <end position="20"/>
    </location>
</feature>
<proteinExistence type="predicted"/>
<feature type="compositionally biased region" description="Basic residues" evidence="1">
    <location>
        <begin position="85"/>
        <end position="103"/>
    </location>
</feature>
<dbReference type="InParanoid" id="H2ZHE3"/>
<dbReference type="AlphaFoldDB" id="H2ZHE3"/>
<evidence type="ECO:0000256" key="1">
    <source>
        <dbReference type="SAM" id="MobiDB-lite"/>
    </source>
</evidence>
<dbReference type="Proteomes" id="UP000007875">
    <property type="component" value="Unassembled WGS sequence"/>
</dbReference>